<feature type="domain" description="GGDEF" evidence="2">
    <location>
        <begin position="361"/>
        <end position="493"/>
    </location>
</feature>
<dbReference type="InterPro" id="IPR029787">
    <property type="entry name" value="Nucleotide_cyclase"/>
</dbReference>
<evidence type="ECO:0000259" key="2">
    <source>
        <dbReference type="PROSITE" id="PS50887"/>
    </source>
</evidence>
<dbReference type="OrthoDB" id="9759607at2"/>
<dbReference type="SUPFAM" id="SSF55073">
    <property type="entry name" value="Nucleotide cyclase"/>
    <property type="match status" value="1"/>
</dbReference>
<accession>A0A1C0YCX7</accession>
<dbReference type="GO" id="GO:0052621">
    <property type="term" value="F:diguanylate cyclase activity"/>
    <property type="evidence" value="ECO:0007669"/>
    <property type="project" value="TreeGrafter"/>
</dbReference>
<dbReference type="RefSeq" id="WP_066545226.1">
    <property type="nucleotide sequence ID" value="NZ_MASJ01000017.1"/>
</dbReference>
<dbReference type="PANTHER" id="PTHR45138">
    <property type="entry name" value="REGULATORY COMPONENTS OF SENSORY TRANSDUCTION SYSTEM"/>
    <property type="match status" value="1"/>
</dbReference>
<dbReference type="InterPro" id="IPR043128">
    <property type="entry name" value="Rev_trsase/Diguanyl_cyclase"/>
</dbReference>
<dbReference type="PROSITE" id="PS50887">
    <property type="entry name" value="GGDEF"/>
    <property type="match status" value="1"/>
</dbReference>
<organism evidence="3 4">
    <name type="scientific">Caryophanon tenue</name>
    <dbReference type="NCBI Taxonomy" id="33978"/>
    <lineage>
        <taxon>Bacteria</taxon>
        <taxon>Bacillati</taxon>
        <taxon>Bacillota</taxon>
        <taxon>Bacilli</taxon>
        <taxon>Bacillales</taxon>
        <taxon>Caryophanaceae</taxon>
        <taxon>Caryophanon</taxon>
    </lineage>
</organism>
<evidence type="ECO:0000256" key="1">
    <source>
        <dbReference type="SAM" id="Phobius"/>
    </source>
</evidence>
<gene>
    <name evidence="3" type="ORF">A6M13_14095</name>
</gene>
<proteinExistence type="predicted"/>
<keyword evidence="4" id="KW-1185">Reference proteome</keyword>
<dbReference type="PANTHER" id="PTHR45138:SF9">
    <property type="entry name" value="DIGUANYLATE CYCLASE DGCM-RELATED"/>
    <property type="match status" value="1"/>
</dbReference>
<name>A0A1C0YCX7_9BACL</name>
<feature type="transmembrane region" description="Helical" evidence="1">
    <location>
        <begin position="306"/>
        <end position="326"/>
    </location>
</feature>
<evidence type="ECO:0000313" key="3">
    <source>
        <dbReference type="EMBL" id="OCS85010.1"/>
    </source>
</evidence>
<dbReference type="NCBIfam" id="TIGR00254">
    <property type="entry name" value="GGDEF"/>
    <property type="match status" value="1"/>
</dbReference>
<dbReference type="InterPro" id="IPR000160">
    <property type="entry name" value="GGDEF_dom"/>
</dbReference>
<sequence>MRSLLVKVFISIATFTAILIIIMSLVTNQAMHRNIIEQQQEAERNIEEHIISQLREMDSAHAYFAQIEDEQMEKGLYELREYYEQNPDFSTWDLAAIKEDIGAREFYVIDANNRIVITTHAPSVGMDFNECCTEFVRLIQERLQTDEFYFDGLENSAATRDAWMYSYLPTKDHQYLLEYGIRFGDTSVSKHFSYESTVENLTKIYTQLIDLRIMTIEGFVLNTTPDFMTIDDTDEKLQHAYNEAVDKQKTMTVVQQLADGYVETHRFIPYEAEEARGNATQRIIYAKYDNSTALALLQRNEATLKWMLVLGIVTSLIVLFIILKLFSKTIRLATYDVLTGAYNRASYLQYMDEIISSRNKYPIGLMLIDLDNFKQLNDQYGHAAGDEVLQELVMLLKEAVGKSGYVVRFGGDEFAIVFEKATPDLLHQYANAILKKVRAKHEDNIKWTNLSVSIGAVTQHELTEPEADLFKRADTALYESKETGKNRATIRFIA</sequence>
<comment type="caution">
    <text evidence="3">The sequence shown here is derived from an EMBL/GenBank/DDBJ whole genome shotgun (WGS) entry which is preliminary data.</text>
</comment>
<dbReference type="STRING" id="33978.A6M13_14095"/>
<protein>
    <recommendedName>
        <fullName evidence="2">GGDEF domain-containing protein</fullName>
    </recommendedName>
</protein>
<keyword evidence="1" id="KW-1133">Transmembrane helix</keyword>
<dbReference type="SMART" id="SM00267">
    <property type="entry name" value="GGDEF"/>
    <property type="match status" value="1"/>
</dbReference>
<reference evidence="3 4" key="1">
    <citation type="submission" date="2016-07" db="EMBL/GenBank/DDBJ databases">
        <title>Caryophanon tenue genome sequencing.</title>
        <authorList>
            <person name="Verma A."/>
            <person name="Pal Y."/>
            <person name="Krishnamurthi S."/>
        </authorList>
    </citation>
    <scope>NUCLEOTIDE SEQUENCE [LARGE SCALE GENOMIC DNA]</scope>
    <source>
        <strain evidence="3 4">DSM 14152</strain>
    </source>
</reference>
<dbReference type="CDD" id="cd01949">
    <property type="entry name" value="GGDEF"/>
    <property type="match status" value="1"/>
</dbReference>
<dbReference type="AlphaFoldDB" id="A0A1C0YCX7"/>
<feature type="transmembrane region" description="Helical" evidence="1">
    <location>
        <begin position="6"/>
        <end position="26"/>
    </location>
</feature>
<dbReference type="GO" id="GO:0043709">
    <property type="term" value="P:cell adhesion involved in single-species biofilm formation"/>
    <property type="evidence" value="ECO:0007669"/>
    <property type="project" value="TreeGrafter"/>
</dbReference>
<dbReference type="EMBL" id="MASJ01000017">
    <property type="protein sequence ID" value="OCS85010.1"/>
    <property type="molecule type" value="Genomic_DNA"/>
</dbReference>
<dbReference type="Gene3D" id="3.30.70.270">
    <property type="match status" value="1"/>
</dbReference>
<dbReference type="InterPro" id="IPR050469">
    <property type="entry name" value="Diguanylate_Cyclase"/>
</dbReference>
<keyword evidence="1" id="KW-0472">Membrane</keyword>
<keyword evidence="1" id="KW-0812">Transmembrane</keyword>
<dbReference type="Pfam" id="PF00990">
    <property type="entry name" value="GGDEF"/>
    <property type="match status" value="1"/>
</dbReference>
<evidence type="ECO:0000313" key="4">
    <source>
        <dbReference type="Proteomes" id="UP000093199"/>
    </source>
</evidence>
<dbReference type="GO" id="GO:0005886">
    <property type="term" value="C:plasma membrane"/>
    <property type="evidence" value="ECO:0007669"/>
    <property type="project" value="TreeGrafter"/>
</dbReference>
<dbReference type="GO" id="GO:1902201">
    <property type="term" value="P:negative regulation of bacterial-type flagellum-dependent cell motility"/>
    <property type="evidence" value="ECO:0007669"/>
    <property type="project" value="TreeGrafter"/>
</dbReference>
<dbReference type="Proteomes" id="UP000093199">
    <property type="component" value="Unassembled WGS sequence"/>
</dbReference>